<gene>
    <name evidence="1" type="ordered locus">Desru_2395</name>
</gene>
<dbReference type="KEGG" id="dru:Desru_2395"/>
<reference evidence="1 2" key="2">
    <citation type="journal article" date="2012" name="Stand. Genomic Sci.">
        <title>Complete genome sequence of the sulfate-reducing firmicute Desulfotomaculum ruminis type strain (DL(T)).</title>
        <authorList>
            <person name="Spring S."/>
            <person name="Visser M."/>
            <person name="Lu M."/>
            <person name="Copeland A."/>
            <person name="Lapidus A."/>
            <person name="Lucas S."/>
            <person name="Cheng J.F."/>
            <person name="Han C."/>
            <person name="Tapia R."/>
            <person name="Goodwin L.A."/>
            <person name="Pitluck S."/>
            <person name="Ivanova N."/>
            <person name="Land M."/>
            <person name="Hauser L."/>
            <person name="Larimer F."/>
            <person name="Rohde M."/>
            <person name="Goker M."/>
            <person name="Detter J.C."/>
            <person name="Kyrpides N.C."/>
            <person name="Woyke T."/>
            <person name="Schaap P.J."/>
            <person name="Plugge C.M."/>
            <person name="Muyzer G."/>
            <person name="Kuever J."/>
            <person name="Pereira I.A."/>
            <person name="Parshina S.N."/>
            <person name="Bernier-Latmani R."/>
            <person name="Stams A.J."/>
            <person name="Klenk H.P."/>
        </authorList>
    </citation>
    <scope>NUCLEOTIDE SEQUENCE [LARGE SCALE GENOMIC DNA]</scope>
    <source>
        <strain evidence="2">ATCC 23193 / DSM 2154 / NCIB 8452 / DL</strain>
    </source>
</reference>
<evidence type="ECO:0000313" key="1">
    <source>
        <dbReference type="EMBL" id="AEG60636.1"/>
    </source>
</evidence>
<evidence type="ECO:0000313" key="2">
    <source>
        <dbReference type="Proteomes" id="UP000009234"/>
    </source>
</evidence>
<reference evidence="2" key="1">
    <citation type="submission" date="2011-05" db="EMBL/GenBank/DDBJ databases">
        <title>Complete sequence of Desulfotomaculum ruminis DSM 2154.</title>
        <authorList>
            <person name="Lucas S."/>
            <person name="Copeland A."/>
            <person name="Lapidus A."/>
            <person name="Cheng J.-F."/>
            <person name="Goodwin L."/>
            <person name="Pitluck S."/>
            <person name="Lu M."/>
            <person name="Detter J.C."/>
            <person name="Han C."/>
            <person name="Tapia R."/>
            <person name="Land M."/>
            <person name="Hauser L."/>
            <person name="Kyrpides N."/>
            <person name="Ivanova N."/>
            <person name="Mikhailova N."/>
            <person name="Pagani I."/>
            <person name="Stams A.J.M."/>
            <person name="Plugge C.M."/>
            <person name="Muyzer G."/>
            <person name="Kuever J."/>
            <person name="Parshina S.N."/>
            <person name="Ivanova A.E."/>
            <person name="Nazina T.N."/>
            <person name="Brambilla E."/>
            <person name="Spring S."/>
            <person name="Klenk H.-P."/>
            <person name="Woyke T."/>
        </authorList>
    </citation>
    <scope>NUCLEOTIDE SEQUENCE [LARGE SCALE GENOMIC DNA]</scope>
    <source>
        <strain evidence="2">ATCC 23193 / DSM 2154 / NCIB 8452 / DL</strain>
    </source>
</reference>
<keyword evidence="2" id="KW-1185">Reference proteome</keyword>
<protein>
    <submittedName>
        <fullName evidence="1">Uncharacterized protein</fullName>
    </submittedName>
</protein>
<sequence length="67" mass="7815">MIIQELVNGKMTIKTLAKYSLLPLEKSSVAKFEPCIDSYEQLIFIETRPYQQLNPYFDHYGQLICIS</sequence>
<dbReference type="OrthoDB" id="1787393at2"/>
<name>F6DN47_DESRL</name>
<dbReference type="RefSeq" id="WP_013842392.1">
    <property type="nucleotide sequence ID" value="NC_015589.1"/>
</dbReference>
<dbReference type="HOGENOM" id="CLU_2805514_0_0_9"/>
<dbReference type="EMBL" id="CP002780">
    <property type="protein sequence ID" value="AEG60636.1"/>
    <property type="molecule type" value="Genomic_DNA"/>
</dbReference>
<dbReference type="AlphaFoldDB" id="F6DN47"/>
<dbReference type="Proteomes" id="UP000009234">
    <property type="component" value="Chromosome"/>
</dbReference>
<proteinExistence type="predicted"/>
<organism evidence="1 2">
    <name type="scientific">Desulforamulus ruminis (strain ATCC 23193 / DSM 2154 / NCIMB 8452 / DL)</name>
    <name type="common">Desulfotomaculum ruminis</name>
    <dbReference type="NCBI Taxonomy" id="696281"/>
    <lineage>
        <taxon>Bacteria</taxon>
        <taxon>Bacillati</taxon>
        <taxon>Bacillota</taxon>
        <taxon>Clostridia</taxon>
        <taxon>Eubacteriales</taxon>
        <taxon>Peptococcaceae</taxon>
        <taxon>Desulforamulus</taxon>
    </lineage>
</organism>
<accession>F6DN47</accession>